<organism evidence="1 2">
    <name type="scientific">Desulfopila aestuarii DSM 18488</name>
    <dbReference type="NCBI Taxonomy" id="1121416"/>
    <lineage>
        <taxon>Bacteria</taxon>
        <taxon>Pseudomonadati</taxon>
        <taxon>Thermodesulfobacteriota</taxon>
        <taxon>Desulfobulbia</taxon>
        <taxon>Desulfobulbales</taxon>
        <taxon>Desulfocapsaceae</taxon>
        <taxon>Desulfopila</taxon>
    </lineage>
</organism>
<reference evidence="1 2" key="1">
    <citation type="submission" date="2016-12" db="EMBL/GenBank/DDBJ databases">
        <authorList>
            <person name="Song W.-J."/>
            <person name="Kurnit D.M."/>
        </authorList>
    </citation>
    <scope>NUCLEOTIDE SEQUENCE [LARGE SCALE GENOMIC DNA]</scope>
    <source>
        <strain evidence="1 2">DSM 18488</strain>
    </source>
</reference>
<dbReference type="AlphaFoldDB" id="A0A1M7YB14"/>
<keyword evidence="2" id="KW-1185">Reference proteome</keyword>
<name>A0A1M7YB14_9BACT</name>
<protein>
    <submittedName>
        <fullName evidence="1">Uncharacterized protein</fullName>
    </submittedName>
</protein>
<sequence length="214" mass="24233">MTEYATEPTYQYFHELIETKTPIVPMLSYVKVKKNGTLSKELNIIYYNPKEHGLSRVYDTDFATLILKRLLSFELGMSSQVLAGIVRSSKPGKVEQWRGDTIEKINYQSFSLYRGILSIIGNNDGLPLVAPQNTEVIGDIIPAIKQILNGKNPTIVRQHIKQFETLQNRIAQIIGDNPFQTAPAIAERTTSTLNENLQGLSDKQIARLTKHRQF</sequence>
<proteinExistence type="predicted"/>
<gene>
    <name evidence="1" type="ORF">SAMN02745220_03100</name>
</gene>
<evidence type="ECO:0000313" key="1">
    <source>
        <dbReference type="EMBL" id="SHO49802.1"/>
    </source>
</evidence>
<accession>A0A1M7YB14</accession>
<evidence type="ECO:0000313" key="2">
    <source>
        <dbReference type="Proteomes" id="UP000184603"/>
    </source>
</evidence>
<dbReference type="Proteomes" id="UP000184603">
    <property type="component" value="Unassembled WGS sequence"/>
</dbReference>
<dbReference type="RefSeq" id="WP_073614553.1">
    <property type="nucleotide sequence ID" value="NZ_FRFE01000015.1"/>
</dbReference>
<dbReference type="EMBL" id="FRFE01000015">
    <property type="protein sequence ID" value="SHO49802.1"/>
    <property type="molecule type" value="Genomic_DNA"/>
</dbReference>